<evidence type="ECO:0008006" key="3">
    <source>
        <dbReference type="Google" id="ProtNLM"/>
    </source>
</evidence>
<dbReference type="PROSITE" id="PS51257">
    <property type="entry name" value="PROKAR_LIPOPROTEIN"/>
    <property type="match status" value="1"/>
</dbReference>
<proteinExistence type="predicted"/>
<gene>
    <name evidence="1" type="ORF">V5F89_04265</name>
</gene>
<name>A0ABZ2D8L4_9SPHN</name>
<accession>A0ABZ2D8L4</accession>
<dbReference type="Proteomes" id="UP001335183">
    <property type="component" value="Chromosome"/>
</dbReference>
<dbReference type="EMBL" id="CP144918">
    <property type="protein sequence ID" value="WWA48126.1"/>
    <property type="molecule type" value="Genomic_DNA"/>
</dbReference>
<evidence type="ECO:0000313" key="1">
    <source>
        <dbReference type="EMBL" id="WWA48126.1"/>
    </source>
</evidence>
<reference evidence="1 2" key="1">
    <citation type="submission" date="2024-02" db="EMBL/GenBank/DDBJ databases">
        <title>The whole genome sequence of five bacterial samples isolated from Abu Dhabi Sabkha-shore region.</title>
        <authorList>
            <person name="Sudalaimuthuasari N."/>
            <person name="Sarfraz B."/>
            <person name="Tuyisabe J.D."/>
            <person name="Mugisha Ntwali L.D.M."/>
            <person name="Ali A.I.A.A."/>
            <person name="Almansoori S.Z.A."/>
            <person name="Alajami H.S.A."/>
            <person name="Almeqbaali A.A.S."/>
            <person name="Kundu B."/>
            <person name="Saeed E.E."/>
            <person name="Sukumarinath V."/>
            <person name="Mishra A.K."/>
            <person name="Hazzouri K.M."/>
            <person name="Almaskari R."/>
            <person name="Sharma A.K."/>
            <person name="Amiri K.M.A."/>
        </authorList>
    </citation>
    <scope>NUCLEOTIDE SEQUENCE [LARGE SCALE GENOMIC DNA]</scope>
    <source>
        <strain evidence="2">kcgeb_sd</strain>
    </source>
</reference>
<dbReference type="RefSeq" id="WP_338447012.1">
    <property type="nucleotide sequence ID" value="NZ_CP144918.1"/>
</dbReference>
<evidence type="ECO:0000313" key="2">
    <source>
        <dbReference type="Proteomes" id="UP001335183"/>
    </source>
</evidence>
<sequence length="246" mass="26934">MKNLAAALSVAVLLAGCAGGPGGSARDRFYRSLEPQANPSAVIATELALAREARERGQWTAFRRFAADDAVMFVPEAVDARQWLARRQDPPQPVRRQPHMLWSSCDGSLSVTRGAWQKPDGTTGYFITVWERRGRPGDKEEHRWMLDHTDTLAEPLAEPDIIRTRVADCAPGGPPAAFASAQADRDANTDAMGLGLADGYGESRDRTLVYRYRVAPDRSRVVTVFLRQGDAMEEVLRSEVAAPAGD</sequence>
<organism evidence="1 2">
    <name type="scientific">Pelagerythrobacter marensis</name>
    <dbReference type="NCBI Taxonomy" id="543877"/>
    <lineage>
        <taxon>Bacteria</taxon>
        <taxon>Pseudomonadati</taxon>
        <taxon>Pseudomonadota</taxon>
        <taxon>Alphaproteobacteria</taxon>
        <taxon>Sphingomonadales</taxon>
        <taxon>Erythrobacteraceae</taxon>
        <taxon>Pelagerythrobacter</taxon>
    </lineage>
</organism>
<protein>
    <recommendedName>
        <fullName evidence="3">Lipoprotein</fullName>
    </recommendedName>
</protein>
<keyword evidence="2" id="KW-1185">Reference proteome</keyword>